<evidence type="ECO:0000256" key="2">
    <source>
        <dbReference type="SAM" id="Phobius"/>
    </source>
</evidence>
<dbReference type="Proteomes" id="UP000219338">
    <property type="component" value="Unassembled WGS sequence"/>
</dbReference>
<evidence type="ECO:0000256" key="1">
    <source>
        <dbReference type="SAM" id="MobiDB-lite"/>
    </source>
</evidence>
<keyword evidence="4" id="KW-1185">Reference proteome</keyword>
<sequence length="103" mass="11391">MQSPRGPPGLSLMMGSRKESSISPGFGSDRFPRPSLFALTLFDPTLTLSSFAPICAPDNNIWNRCAPNASYEIDYEVPMALFLSLMLPFAYIMHTYLVLKASL</sequence>
<keyword evidence="2" id="KW-0472">Membrane</keyword>
<evidence type="ECO:0000313" key="3">
    <source>
        <dbReference type="EMBL" id="SJL06970.1"/>
    </source>
</evidence>
<keyword evidence="2" id="KW-1133">Transmembrane helix</keyword>
<dbReference type="AlphaFoldDB" id="A0A284RDX9"/>
<feature type="transmembrane region" description="Helical" evidence="2">
    <location>
        <begin position="79"/>
        <end position="99"/>
    </location>
</feature>
<protein>
    <submittedName>
        <fullName evidence="3">Uncharacterized protein</fullName>
    </submittedName>
</protein>
<keyword evidence="2" id="KW-0812">Transmembrane</keyword>
<organism evidence="3 4">
    <name type="scientific">Armillaria ostoyae</name>
    <name type="common">Armillaria root rot fungus</name>
    <dbReference type="NCBI Taxonomy" id="47428"/>
    <lineage>
        <taxon>Eukaryota</taxon>
        <taxon>Fungi</taxon>
        <taxon>Dikarya</taxon>
        <taxon>Basidiomycota</taxon>
        <taxon>Agaricomycotina</taxon>
        <taxon>Agaricomycetes</taxon>
        <taxon>Agaricomycetidae</taxon>
        <taxon>Agaricales</taxon>
        <taxon>Marasmiineae</taxon>
        <taxon>Physalacriaceae</taxon>
        <taxon>Armillaria</taxon>
    </lineage>
</organism>
<feature type="region of interest" description="Disordered" evidence="1">
    <location>
        <begin position="1"/>
        <end position="29"/>
    </location>
</feature>
<name>A0A284RDX9_ARMOS</name>
<evidence type="ECO:0000313" key="4">
    <source>
        <dbReference type="Proteomes" id="UP000219338"/>
    </source>
</evidence>
<proteinExistence type="predicted"/>
<reference evidence="4" key="1">
    <citation type="journal article" date="2017" name="Nat. Ecol. Evol.">
        <title>Genome expansion and lineage-specific genetic innovations in the forest pathogenic fungi Armillaria.</title>
        <authorList>
            <person name="Sipos G."/>
            <person name="Prasanna A.N."/>
            <person name="Walter M.C."/>
            <person name="O'Connor E."/>
            <person name="Balint B."/>
            <person name="Krizsan K."/>
            <person name="Kiss B."/>
            <person name="Hess J."/>
            <person name="Varga T."/>
            <person name="Slot J."/>
            <person name="Riley R."/>
            <person name="Boka B."/>
            <person name="Rigling D."/>
            <person name="Barry K."/>
            <person name="Lee J."/>
            <person name="Mihaltcheva S."/>
            <person name="LaButti K."/>
            <person name="Lipzen A."/>
            <person name="Waldron R."/>
            <person name="Moloney N.M."/>
            <person name="Sperisen C."/>
            <person name="Kredics L."/>
            <person name="Vagvoelgyi C."/>
            <person name="Patrignani A."/>
            <person name="Fitzpatrick D."/>
            <person name="Nagy I."/>
            <person name="Doyle S."/>
            <person name="Anderson J.B."/>
            <person name="Grigoriev I.V."/>
            <person name="Gueldener U."/>
            <person name="Muensterkoetter M."/>
            <person name="Nagy L.G."/>
        </authorList>
    </citation>
    <scope>NUCLEOTIDE SEQUENCE [LARGE SCALE GENOMIC DNA]</scope>
    <source>
        <strain evidence="4">C18/9</strain>
    </source>
</reference>
<accession>A0A284RDX9</accession>
<gene>
    <name evidence="3" type="ORF">ARMOST_10312</name>
</gene>
<dbReference type="EMBL" id="FUEG01000007">
    <property type="protein sequence ID" value="SJL06970.1"/>
    <property type="molecule type" value="Genomic_DNA"/>
</dbReference>